<dbReference type="Pfam" id="PF08895">
    <property type="entry name" value="DUF1840"/>
    <property type="match status" value="1"/>
</dbReference>
<dbReference type="InterPro" id="IPR014991">
    <property type="entry name" value="DUF1840"/>
</dbReference>
<evidence type="ECO:0000313" key="1">
    <source>
        <dbReference type="EMBL" id="SDV48378.1"/>
    </source>
</evidence>
<dbReference type="RefSeq" id="WP_091907515.1">
    <property type="nucleotide sequence ID" value="NZ_FNLO01000005.1"/>
</dbReference>
<dbReference type="STRING" id="1770053.SAMN05216551_10542"/>
<evidence type="ECO:0008006" key="3">
    <source>
        <dbReference type="Google" id="ProtNLM"/>
    </source>
</evidence>
<proteinExistence type="predicted"/>
<protein>
    <recommendedName>
        <fullName evidence="3">DUF1840 domain-containing protein</fullName>
    </recommendedName>
</protein>
<sequence>MWITFKSTAAAEIRMLDDLAKYLLGILGKHLDERGTIHRTEMAAALQKLEAAISVDKAAHDDHDALHPHGHAPEDPATHDIEIGLAQRAYPLLDMMRAAKAQDADILWGV</sequence>
<dbReference type="Proteomes" id="UP000243719">
    <property type="component" value="Unassembled WGS sequence"/>
</dbReference>
<name>A0A1H2PNT8_9BURK</name>
<reference evidence="2" key="1">
    <citation type="submission" date="2016-09" db="EMBL/GenBank/DDBJ databases">
        <authorList>
            <person name="Varghese N."/>
            <person name="Submissions S."/>
        </authorList>
    </citation>
    <scope>NUCLEOTIDE SEQUENCE [LARGE SCALE GENOMIC DNA]</scope>
    <source>
        <strain evidence="2">JS23</strain>
    </source>
</reference>
<dbReference type="OrthoDB" id="5296629at2"/>
<organism evidence="1 2">
    <name type="scientific">Chitinasiproducens palmae</name>
    <dbReference type="NCBI Taxonomy" id="1770053"/>
    <lineage>
        <taxon>Bacteria</taxon>
        <taxon>Pseudomonadati</taxon>
        <taxon>Pseudomonadota</taxon>
        <taxon>Betaproteobacteria</taxon>
        <taxon>Burkholderiales</taxon>
        <taxon>Burkholderiaceae</taxon>
        <taxon>Chitinasiproducens</taxon>
    </lineage>
</organism>
<dbReference type="AlphaFoldDB" id="A0A1H2PNT8"/>
<keyword evidence="2" id="KW-1185">Reference proteome</keyword>
<evidence type="ECO:0000313" key="2">
    <source>
        <dbReference type="Proteomes" id="UP000243719"/>
    </source>
</evidence>
<dbReference type="EMBL" id="FNLO01000005">
    <property type="protein sequence ID" value="SDV48378.1"/>
    <property type="molecule type" value="Genomic_DNA"/>
</dbReference>
<accession>A0A1H2PNT8</accession>
<gene>
    <name evidence="1" type="ORF">SAMN05216551_10542</name>
</gene>